<dbReference type="GO" id="GO:0005886">
    <property type="term" value="C:plasma membrane"/>
    <property type="evidence" value="ECO:0007669"/>
    <property type="project" value="UniProtKB-SubCell"/>
</dbReference>
<dbReference type="Gene3D" id="1.10.287.950">
    <property type="entry name" value="Methyl-accepting chemotaxis protein"/>
    <property type="match status" value="1"/>
</dbReference>
<dbReference type="Pfam" id="PF00672">
    <property type="entry name" value="HAMP"/>
    <property type="match status" value="1"/>
</dbReference>
<dbReference type="PANTHER" id="PTHR32089">
    <property type="entry name" value="METHYL-ACCEPTING CHEMOTAXIS PROTEIN MCPB"/>
    <property type="match status" value="1"/>
</dbReference>
<evidence type="ECO:0000313" key="14">
    <source>
        <dbReference type="Proteomes" id="UP000186079"/>
    </source>
</evidence>
<protein>
    <submittedName>
        <fullName evidence="13">Methyl-accepting chemotaxis protein</fullName>
    </submittedName>
</protein>
<dbReference type="PROSITE" id="PS50885">
    <property type="entry name" value="HAMP"/>
    <property type="match status" value="1"/>
</dbReference>
<evidence type="ECO:0000256" key="6">
    <source>
        <dbReference type="ARBA" id="ARBA00023136"/>
    </source>
</evidence>
<proteinExistence type="inferred from homology"/>
<keyword evidence="2" id="KW-1003">Cell membrane</keyword>
<dbReference type="InterPro" id="IPR003660">
    <property type="entry name" value="HAMP_dom"/>
</dbReference>
<evidence type="ECO:0000256" key="9">
    <source>
        <dbReference type="PROSITE-ProRule" id="PRU00284"/>
    </source>
</evidence>
<feature type="domain" description="HAMP" evidence="12">
    <location>
        <begin position="340"/>
        <end position="392"/>
    </location>
</feature>
<evidence type="ECO:0000256" key="10">
    <source>
        <dbReference type="SAM" id="Phobius"/>
    </source>
</evidence>
<evidence type="ECO:0000256" key="8">
    <source>
        <dbReference type="ARBA" id="ARBA00029447"/>
    </source>
</evidence>
<dbReference type="Proteomes" id="UP000186079">
    <property type="component" value="Unassembled WGS sequence"/>
</dbReference>
<keyword evidence="3" id="KW-0488">Methylation</keyword>
<dbReference type="CDD" id="cd11386">
    <property type="entry name" value="MCP_signal"/>
    <property type="match status" value="1"/>
</dbReference>
<keyword evidence="5 10" id="KW-1133">Transmembrane helix</keyword>
<evidence type="ECO:0000256" key="1">
    <source>
        <dbReference type="ARBA" id="ARBA00004651"/>
    </source>
</evidence>
<dbReference type="SMART" id="SM00304">
    <property type="entry name" value="HAMP"/>
    <property type="match status" value="2"/>
</dbReference>
<keyword evidence="6 10" id="KW-0472">Membrane</keyword>
<accession>A0A1N6N8L2</accession>
<comment type="subcellular location">
    <subcellularLocation>
        <location evidence="1">Cell membrane</location>
        <topology evidence="1">Multi-pass membrane protein</topology>
    </subcellularLocation>
</comment>
<dbReference type="FunFam" id="1.10.287.950:FF:000001">
    <property type="entry name" value="Methyl-accepting chemotaxis sensory transducer"/>
    <property type="match status" value="1"/>
</dbReference>
<evidence type="ECO:0000313" key="13">
    <source>
        <dbReference type="EMBL" id="SIP88347.1"/>
    </source>
</evidence>
<dbReference type="GO" id="GO:0006935">
    <property type="term" value="P:chemotaxis"/>
    <property type="evidence" value="ECO:0007669"/>
    <property type="project" value="UniProtKB-ARBA"/>
</dbReference>
<dbReference type="AlphaFoldDB" id="A0A1N6N8L2"/>
<evidence type="ECO:0000256" key="3">
    <source>
        <dbReference type="ARBA" id="ARBA00022481"/>
    </source>
</evidence>
<reference evidence="13 14" key="1">
    <citation type="submission" date="2017-01" db="EMBL/GenBank/DDBJ databases">
        <authorList>
            <person name="Mah S.A."/>
            <person name="Swanson W.J."/>
            <person name="Moy G.W."/>
            <person name="Vacquier V.D."/>
        </authorList>
    </citation>
    <scope>NUCLEOTIDE SEQUENCE [LARGE SCALE GENOMIC DNA]</scope>
    <source>
        <strain evidence="13 14">ATCC 29606</strain>
    </source>
</reference>
<evidence type="ECO:0000256" key="2">
    <source>
        <dbReference type="ARBA" id="ARBA00022475"/>
    </source>
</evidence>
<dbReference type="Pfam" id="PF00015">
    <property type="entry name" value="MCPsignal"/>
    <property type="match status" value="1"/>
</dbReference>
<comment type="similarity">
    <text evidence="8">Belongs to the methyl-accepting chemotaxis (MCP) protein family.</text>
</comment>
<gene>
    <name evidence="13" type="ORF">SAMN05421672_101168</name>
</gene>
<evidence type="ECO:0000256" key="7">
    <source>
        <dbReference type="ARBA" id="ARBA00023224"/>
    </source>
</evidence>
<evidence type="ECO:0000259" key="12">
    <source>
        <dbReference type="PROSITE" id="PS50885"/>
    </source>
</evidence>
<organism evidence="13 14">
    <name type="scientific">Pseudomonas flexibilis</name>
    <dbReference type="NCBI Taxonomy" id="706570"/>
    <lineage>
        <taxon>Bacteria</taxon>
        <taxon>Pseudomonadati</taxon>
        <taxon>Pseudomonadota</taxon>
        <taxon>Gammaproteobacteria</taxon>
        <taxon>Pseudomonadales</taxon>
        <taxon>Pseudomonadaceae</taxon>
        <taxon>Pseudomonas</taxon>
    </lineage>
</organism>
<evidence type="ECO:0000259" key="11">
    <source>
        <dbReference type="PROSITE" id="PS50111"/>
    </source>
</evidence>
<dbReference type="SUPFAM" id="SSF58104">
    <property type="entry name" value="Methyl-accepting chemotaxis protein (MCP) signaling domain"/>
    <property type="match status" value="1"/>
</dbReference>
<dbReference type="PANTHER" id="PTHR32089:SF119">
    <property type="entry name" value="METHYL-ACCEPTING CHEMOTAXIS PROTEIN CTPL"/>
    <property type="match status" value="1"/>
</dbReference>
<dbReference type="GO" id="GO:0007165">
    <property type="term" value="P:signal transduction"/>
    <property type="evidence" value="ECO:0007669"/>
    <property type="project" value="UniProtKB-KW"/>
</dbReference>
<dbReference type="CDD" id="cd06225">
    <property type="entry name" value="HAMP"/>
    <property type="match status" value="1"/>
</dbReference>
<dbReference type="SMART" id="SM00283">
    <property type="entry name" value="MA"/>
    <property type="match status" value="1"/>
</dbReference>
<sequence>MKALLYPAMRLMDRLGFGMKFGLISVVFFLPILVTSFYLLRDAYVQYGQTERARNSLVLLDAALEARRGLEDFKGLLAIRATEPQHDKALLDSRISELQQRLRQQLQALPTNMFPLAVRAVLDQERSALASQLQAVADEPSQHNKAENAERLYTAAQVFINRIVNDSGLGQDAETDVRQRIELLSRDTAEVTGLLGQLRAIGAAALGQGVLHSNDSMRLDELLVALEKLQGAYALQLEPVRQGVLASHADASLKSLGELAVRLEDEVVMSDSLSTPWPEFFDGMGRLLAHTHALEDASLQRLDQSLAERLDAQRIRMFGLLAAMLGALLLIAYLYGAFYLSIRQTLQALRGVMQQVAAGDMTVSFQAASRDELAELGQDFSTSVAQVRSLIERVAQTAAEVEGQAQRVEQISSQSSQAVREQRERIDQVATAMNEMSATAQEVARSAATAVSNAQGVNRESHAGRELVGKQVQEIQQLAAGLDRAVASINRLAADSQAIGQVLDVIKGVAEQTNLLALNAAIEAARAGEQGRGFAVVADEVRSLAQRTQQSTAEIEQMIVRLREGVNAAVDGMHASHSQADATAGHSDAVQQALENILAAVSAIVDQNQQIAAAVEQQTAVAHDIDQNIVQISQAGERTSEGASQAEQASRELSGSVARLRQLIGTFKV</sequence>
<keyword evidence="7 9" id="KW-0807">Transducer</keyword>
<feature type="domain" description="Methyl-accepting transducer" evidence="11">
    <location>
        <begin position="397"/>
        <end position="633"/>
    </location>
</feature>
<feature type="transmembrane region" description="Helical" evidence="10">
    <location>
        <begin position="317"/>
        <end position="340"/>
    </location>
</feature>
<evidence type="ECO:0000256" key="5">
    <source>
        <dbReference type="ARBA" id="ARBA00022989"/>
    </source>
</evidence>
<dbReference type="RefSeq" id="WP_039559537.1">
    <property type="nucleotide sequence ID" value="NZ_JRUD01000002.1"/>
</dbReference>
<evidence type="ECO:0000256" key="4">
    <source>
        <dbReference type="ARBA" id="ARBA00022692"/>
    </source>
</evidence>
<dbReference type="EMBL" id="FTMC01000001">
    <property type="protein sequence ID" value="SIP88347.1"/>
    <property type="molecule type" value="Genomic_DNA"/>
</dbReference>
<feature type="transmembrane region" description="Helical" evidence="10">
    <location>
        <begin position="21"/>
        <end position="40"/>
    </location>
</feature>
<name>A0A1N6N8L2_9PSED</name>
<dbReference type="InterPro" id="IPR004089">
    <property type="entry name" value="MCPsignal_dom"/>
</dbReference>
<keyword evidence="4 10" id="KW-0812">Transmembrane</keyword>
<dbReference type="PROSITE" id="PS50111">
    <property type="entry name" value="CHEMOTAXIS_TRANSDUC_2"/>
    <property type="match status" value="1"/>
</dbReference>